<dbReference type="PANTHER" id="PTHR43133:SF8">
    <property type="entry name" value="RNA POLYMERASE SIGMA FACTOR HI_1459-RELATED"/>
    <property type="match status" value="1"/>
</dbReference>
<accession>A0A2S6GKD7</accession>
<keyword evidence="5" id="KW-0804">Transcription</keyword>
<organism evidence="8 9">
    <name type="scientific">Actinokineospora auranticolor</name>
    <dbReference type="NCBI Taxonomy" id="155976"/>
    <lineage>
        <taxon>Bacteria</taxon>
        <taxon>Bacillati</taxon>
        <taxon>Actinomycetota</taxon>
        <taxon>Actinomycetes</taxon>
        <taxon>Pseudonocardiales</taxon>
        <taxon>Pseudonocardiaceae</taxon>
        <taxon>Actinokineospora</taxon>
    </lineage>
</organism>
<evidence type="ECO:0000256" key="2">
    <source>
        <dbReference type="ARBA" id="ARBA00023015"/>
    </source>
</evidence>
<gene>
    <name evidence="8" type="ORF">CLV40_113105</name>
</gene>
<keyword evidence="2" id="KW-0805">Transcription regulation</keyword>
<dbReference type="CDD" id="cd06171">
    <property type="entry name" value="Sigma70_r4"/>
    <property type="match status" value="1"/>
</dbReference>
<dbReference type="InterPro" id="IPR013324">
    <property type="entry name" value="RNA_pol_sigma_r3/r4-like"/>
</dbReference>
<evidence type="ECO:0000256" key="1">
    <source>
        <dbReference type="ARBA" id="ARBA00010641"/>
    </source>
</evidence>
<dbReference type="AlphaFoldDB" id="A0A2S6GKD7"/>
<reference evidence="8 9" key="1">
    <citation type="submission" date="2018-02" db="EMBL/GenBank/DDBJ databases">
        <title>Genomic Encyclopedia of Archaeal and Bacterial Type Strains, Phase II (KMG-II): from individual species to whole genera.</title>
        <authorList>
            <person name="Goeker M."/>
        </authorList>
    </citation>
    <scope>NUCLEOTIDE SEQUENCE [LARGE SCALE GENOMIC DNA]</scope>
    <source>
        <strain evidence="8 9">YU 961-1</strain>
    </source>
</reference>
<evidence type="ECO:0000256" key="3">
    <source>
        <dbReference type="ARBA" id="ARBA00023082"/>
    </source>
</evidence>
<dbReference type="GO" id="GO:0016987">
    <property type="term" value="F:sigma factor activity"/>
    <property type="evidence" value="ECO:0007669"/>
    <property type="project" value="UniProtKB-KW"/>
</dbReference>
<evidence type="ECO:0000259" key="6">
    <source>
        <dbReference type="Pfam" id="PF04542"/>
    </source>
</evidence>
<evidence type="ECO:0000313" key="8">
    <source>
        <dbReference type="EMBL" id="PPK65621.1"/>
    </source>
</evidence>
<dbReference type="InterPro" id="IPR039425">
    <property type="entry name" value="RNA_pol_sigma-70-like"/>
</dbReference>
<comment type="caution">
    <text evidence="8">The sequence shown here is derived from an EMBL/GenBank/DDBJ whole genome shotgun (WGS) entry which is preliminary data.</text>
</comment>
<evidence type="ECO:0000313" key="9">
    <source>
        <dbReference type="Proteomes" id="UP000239203"/>
    </source>
</evidence>
<feature type="domain" description="RNA polymerase sigma factor 70 region 4 type 2" evidence="7">
    <location>
        <begin position="129"/>
        <end position="179"/>
    </location>
</feature>
<keyword evidence="9" id="KW-1185">Reference proteome</keyword>
<dbReference type="SUPFAM" id="SSF88946">
    <property type="entry name" value="Sigma2 domain of RNA polymerase sigma factors"/>
    <property type="match status" value="1"/>
</dbReference>
<dbReference type="Gene3D" id="1.10.10.10">
    <property type="entry name" value="Winged helix-like DNA-binding domain superfamily/Winged helix DNA-binding domain"/>
    <property type="match status" value="1"/>
</dbReference>
<dbReference type="NCBIfam" id="TIGR02937">
    <property type="entry name" value="sigma70-ECF"/>
    <property type="match status" value="1"/>
</dbReference>
<dbReference type="EMBL" id="PTIX01000013">
    <property type="protein sequence ID" value="PPK65621.1"/>
    <property type="molecule type" value="Genomic_DNA"/>
</dbReference>
<dbReference type="Pfam" id="PF08281">
    <property type="entry name" value="Sigma70_r4_2"/>
    <property type="match status" value="1"/>
</dbReference>
<dbReference type="GO" id="GO:0006352">
    <property type="term" value="P:DNA-templated transcription initiation"/>
    <property type="evidence" value="ECO:0007669"/>
    <property type="project" value="InterPro"/>
</dbReference>
<feature type="domain" description="RNA polymerase sigma-70 region 2" evidence="6">
    <location>
        <begin position="36"/>
        <end position="99"/>
    </location>
</feature>
<dbReference type="InterPro" id="IPR036388">
    <property type="entry name" value="WH-like_DNA-bd_sf"/>
</dbReference>
<dbReference type="InterPro" id="IPR007627">
    <property type="entry name" value="RNA_pol_sigma70_r2"/>
</dbReference>
<evidence type="ECO:0000256" key="5">
    <source>
        <dbReference type="ARBA" id="ARBA00023163"/>
    </source>
</evidence>
<dbReference type="InterPro" id="IPR013325">
    <property type="entry name" value="RNA_pol_sigma_r2"/>
</dbReference>
<sequence length="189" mass="20989">MGRRLPARRGPGGSDGGRARLRVVSAEPYPDWESVYRDNVDRVFRLIFSRVGNRADAEDLTGEVFLRALRPLRLSASVGEVRTYLVATSRTVLAEHWRRTLGREITTFDDERDVAEAVPDLVDARAGERAERILAALPERYALVLRLRFLQGCSLKEVAARLGVTVANAKVLQHRAVRRAGEVAGGVET</sequence>
<dbReference type="Proteomes" id="UP000239203">
    <property type="component" value="Unassembled WGS sequence"/>
</dbReference>
<protein>
    <submittedName>
        <fullName evidence="8">RNA polymerase sigma-70 factor (ECF subfamily)</fullName>
    </submittedName>
</protein>
<keyword evidence="3" id="KW-0731">Sigma factor</keyword>
<comment type="similarity">
    <text evidence="1">Belongs to the sigma-70 factor family. ECF subfamily.</text>
</comment>
<dbReference type="RefSeq" id="WP_245931493.1">
    <property type="nucleotide sequence ID" value="NZ_CP154825.1"/>
</dbReference>
<name>A0A2S6GKD7_9PSEU</name>
<keyword evidence="4" id="KW-0238">DNA-binding</keyword>
<evidence type="ECO:0000259" key="7">
    <source>
        <dbReference type="Pfam" id="PF08281"/>
    </source>
</evidence>
<dbReference type="PANTHER" id="PTHR43133">
    <property type="entry name" value="RNA POLYMERASE ECF-TYPE SIGMA FACTO"/>
    <property type="match status" value="1"/>
</dbReference>
<evidence type="ECO:0000256" key="4">
    <source>
        <dbReference type="ARBA" id="ARBA00023125"/>
    </source>
</evidence>
<dbReference type="SUPFAM" id="SSF88659">
    <property type="entry name" value="Sigma3 and sigma4 domains of RNA polymerase sigma factors"/>
    <property type="match status" value="1"/>
</dbReference>
<dbReference type="Gene3D" id="1.10.1740.10">
    <property type="match status" value="1"/>
</dbReference>
<dbReference type="InterPro" id="IPR014284">
    <property type="entry name" value="RNA_pol_sigma-70_dom"/>
</dbReference>
<dbReference type="InterPro" id="IPR013249">
    <property type="entry name" value="RNA_pol_sigma70_r4_t2"/>
</dbReference>
<dbReference type="GO" id="GO:0003677">
    <property type="term" value="F:DNA binding"/>
    <property type="evidence" value="ECO:0007669"/>
    <property type="project" value="UniProtKB-KW"/>
</dbReference>
<proteinExistence type="inferred from homology"/>
<dbReference type="Pfam" id="PF04542">
    <property type="entry name" value="Sigma70_r2"/>
    <property type="match status" value="1"/>
</dbReference>